<name>A0ABQ8HT88_9ROSI</name>
<proteinExistence type="predicted"/>
<reference evidence="3 4" key="1">
    <citation type="submission" date="2021-02" db="EMBL/GenBank/DDBJ databases">
        <title>Plant Genome Project.</title>
        <authorList>
            <person name="Zhang R.-G."/>
        </authorList>
    </citation>
    <scope>NUCLEOTIDE SEQUENCE [LARGE SCALE GENOMIC DNA]</scope>
    <source>
        <tissue evidence="3">Leaves</tissue>
    </source>
</reference>
<evidence type="ECO:0000256" key="1">
    <source>
        <dbReference type="SAM" id="MobiDB-lite"/>
    </source>
</evidence>
<gene>
    <name evidence="3" type="ORF">JRO89_XS07G0087500</name>
</gene>
<feature type="region of interest" description="Disordered" evidence="1">
    <location>
        <begin position="213"/>
        <end position="249"/>
    </location>
</feature>
<comment type="caution">
    <text evidence="3">The sequence shown here is derived from an EMBL/GenBank/DDBJ whole genome shotgun (WGS) entry which is preliminary data.</text>
</comment>
<dbReference type="EMBL" id="JAFEMO010000007">
    <property type="protein sequence ID" value="KAH7567532.1"/>
    <property type="molecule type" value="Genomic_DNA"/>
</dbReference>
<feature type="region of interest" description="Disordered" evidence="1">
    <location>
        <begin position="1"/>
        <end position="33"/>
    </location>
</feature>
<keyword evidence="2" id="KW-0812">Transmembrane</keyword>
<organism evidence="3 4">
    <name type="scientific">Xanthoceras sorbifolium</name>
    <dbReference type="NCBI Taxonomy" id="99658"/>
    <lineage>
        <taxon>Eukaryota</taxon>
        <taxon>Viridiplantae</taxon>
        <taxon>Streptophyta</taxon>
        <taxon>Embryophyta</taxon>
        <taxon>Tracheophyta</taxon>
        <taxon>Spermatophyta</taxon>
        <taxon>Magnoliopsida</taxon>
        <taxon>eudicotyledons</taxon>
        <taxon>Gunneridae</taxon>
        <taxon>Pentapetalae</taxon>
        <taxon>rosids</taxon>
        <taxon>malvids</taxon>
        <taxon>Sapindales</taxon>
        <taxon>Sapindaceae</taxon>
        <taxon>Xanthoceroideae</taxon>
        <taxon>Xanthoceras</taxon>
    </lineage>
</organism>
<feature type="transmembrane region" description="Helical" evidence="2">
    <location>
        <begin position="154"/>
        <end position="186"/>
    </location>
</feature>
<evidence type="ECO:0008006" key="5">
    <source>
        <dbReference type="Google" id="ProtNLM"/>
    </source>
</evidence>
<dbReference type="PANTHER" id="PTHR35275:SF1">
    <property type="entry name" value="OS07G0585900 PROTEIN"/>
    <property type="match status" value="1"/>
</dbReference>
<evidence type="ECO:0000256" key="2">
    <source>
        <dbReference type="SAM" id="Phobius"/>
    </source>
</evidence>
<dbReference type="Proteomes" id="UP000827721">
    <property type="component" value="Unassembled WGS sequence"/>
</dbReference>
<accession>A0ABQ8HT88</accession>
<feature type="compositionally biased region" description="Polar residues" evidence="1">
    <location>
        <begin position="219"/>
        <end position="237"/>
    </location>
</feature>
<dbReference type="PANTHER" id="PTHR35275">
    <property type="entry name" value="ZCF37"/>
    <property type="match status" value="1"/>
</dbReference>
<protein>
    <recommendedName>
        <fullName evidence="5">ZCF37</fullName>
    </recommendedName>
</protein>
<keyword evidence="2" id="KW-1133">Transmembrane helix</keyword>
<sequence>MMESPTTPGKLRRNSFCSRSFNKKDSKNPYSNRGLDKFSALVAELEEKRQKILSQKGSEEISLVRFVYKDTHDCVPIVVKVKKDNKEGKTKRDDHHIKQKTIKDDNSEIMDKFPIDCCCSESDQKEDRLRRPESDKKIAKKMKFSWNIWRQPSYYLPVVVVLILLLLAFFGRSFVIICTSVGWYIIPTIKGSGSSNVIRSVKKKEYVKKLSDKKMVSDGLSSPKTTRSLNNSGNLKDQSPRKHSHRKSW</sequence>
<evidence type="ECO:0000313" key="3">
    <source>
        <dbReference type="EMBL" id="KAH7567532.1"/>
    </source>
</evidence>
<keyword evidence="2" id="KW-0472">Membrane</keyword>
<dbReference type="InterPro" id="IPR045880">
    <property type="entry name" value="ZCF37"/>
</dbReference>
<evidence type="ECO:0000313" key="4">
    <source>
        <dbReference type="Proteomes" id="UP000827721"/>
    </source>
</evidence>
<keyword evidence="4" id="KW-1185">Reference proteome</keyword>